<evidence type="ECO:0000313" key="2">
    <source>
        <dbReference type="Proteomes" id="UP000682739"/>
    </source>
</evidence>
<accession>A0A975DC14</accession>
<protein>
    <submittedName>
        <fullName evidence="1">Sulfurtransferase TusA family protein</fullName>
    </submittedName>
</protein>
<name>A0A975DC14_9GAMM</name>
<dbReference type="RefSeq" id="WP_208832158.1">
    <property type="nucleotide sequence ID" value="NZ_CP072110.1"/>
</dbReference>
<organism evidence="1 2">
    <name type="scientific">Psychrosphaera ytuae</name>
    <dbReference type="NCBI Taxonomy" id="2820710"/>
    <lineage>
        <taxon>Bacteria</taxon>
        <taxon>Pseudomonadati</taxon>
        <taxon>Pseudomonadota</taxon>
        <taxon>Gammaproteobacteria</taxon>
        <taxon>Alteromonadales</taxon>
        <taxon>Pseudoalteromonadaceae</taxon>
        <taxon>Psychrosphaera</taxon>
    </lineage>
</organism>
<gene>
    <name evidence="1" type="ORF">J1N51_01040</name>
</gene>
<keyword evidence="2" id="KW-1185">Reference proteome</keyword>
<proteinExistence type="predicted"/>
<evidence type="ECO:0000313" key="1">
    <source>
        <dbReference type="EMBL" id="QTH64103.1"/>
    </source>
</evidence>
<dbReference type="InterPro" id="IPR036868">
    <property type="entry name" value="TusA-like_sf"/>
</dbReference>
<dbReference type="SUPFAM" id="SSF64307">
    <property type="entry name" value="SirA-like"/>
    <property type="match status" value="1"/>
</dbReference>
<dbReference type="EMBL" id="CP072110">
    <property type="protein sequence ID" value="QTH64103.1"/>
    <property type="molecule type" value="Genomic_DNA"/>
</dbReference>
<dbReference type="AlphaFoldDB" id="A0A975DC14"/>
<reference evidence="1" key="1">
    <citation type="submission" date="2021-03" db="EMBL/GenBank/DDBJ databases">
        <title>Description of Psychrosphaera ytuae sp. nov. isolated from deep sea sediment of South China Sea.</title>
        <authorList>
            <person name="Zhang J."/>
            <person name="Xu X.-D."/>
        </authorList>
    </citation>
    <scope>NUCLEOTIDE SEQUENCE</scope>
    <source>
        <strain evidence="1">MTZ26</strain>
    </source>
</reference>
<dbReference type="KEGG" id="psym:J1N51_01040"/>
<dbReference type="Gene3D" id="3.30.110.40">
    <property type="entry name" value="TusA-like domain"/>
    <property type="match status" value="1"/>
</dbReference>
<sequence>MTIAYKYMLKERTLLAEVFQFDAIGLRCPLAFVLLKKHLLNHSTQKFLLDDKVTLYNFKQYMEKQHIDFDVFEHTSFYEITIKTTPTHGS</sequence>
<dbReference type="Proteomes" id="UP000682739">
    <property type="component" value="Chromosome"/>
</dbReference>